<dbReference type="PANTHER" id="PTHR11669">
    <property type="entry name" value="REPLICATION FACTOR C / DNA POLYMERASE III GAMMA-TAU SUBUNIT"/>
    <property type="match status" value="1"/>
</dbReference>
<dbReference type="PANTHER" id="PTHR11669:SF8">
    <property type="entry name" value="DNA POLYMERASE III SUBUNIT DELTA"/>
    <property type="match status" value="1"/>
</dbReference>
<dbReference type="EMBL" id="JACSNR010000003">
    <property type="protein sequence ID" value="MBM6922795.1"/>
    <property type="molecule type" value="Genomic_DNA"/>
</dbReference>
<reference evidence="1 2" key="1">
    <citation type="journal article" date="2021" name="Sci. Rep.">
        <title>The distribution of antibiotic resistance genes in chicken gut microbiota commensals.</title>
        <authorList>
            <person name="Juricova H."/>
            <person name="Matiasovicova J."/>
            <person name="Kubasova T."/>
            <person name="Cejkova D."/>
            <person name="Rychlik I."/>
        </authorList>
    </citation>
    <scope>NUCLEOTIDE SEQUENCE [LARGE SCALE GENOMIC DNA]</scope>
    <source>
        <strain evidence="1 2">An564</strain>
    </source>
</reference>
<comment type="caution">
    <text evidence="1">The sequence shown here is derived from an EMBL/GenBank/DDBJ whole genome shotgun (WGS) entry which is preliminary data.</text>
</comment>
<evidence type="ECO:0000313" key="1">
    <source>
        <dbReference type="EMBL" id="MBM6922795.1"/>
    </source>
</evidence>
<dbReference type="Pfam" id="PF13177">
    <property type="entry name" value="DNA_pol3_delta2"/>
    <property type="match status" value="1"/>
</dbReference>
<name>A0ABS2GJZ3_9FIRM</name>
<protein>
    <recommendedName>
        <fullName evidence="3">DNA polymerase-3 subunit delta</fullName>
    </recommendedName>
</protein>
<keyword evidence="2" id="KW-1185">Reference proteome</keyword>
<dbReference type="Gene3D" id="3.40.50.300">
    <property type="entry name" value="P-loop containing nucleotide triphosphate hydrolases"/>
    <property type="match status" value="1"/>
</dbReference>
<dbReference type="InterPro" id="IPR050238">
    <property type="entry name" value="DNA_Rep/Repair_Clamp_Loader"/>
</dbReference>
<evidence type="ECO:0000313" key="2">
    <source>
        <dbReference type="Proteomes" id="UP000724149"/>
    </source>
</evidence>
<dbReference type="InterPro" id="IPR027417">
    <property type="entry name" value="P-loop_NTPase"/>
</dbReference>
<proteinExistence type="predicted"/>
<dbReference type="SUPFAM" id="SSF52540">
    <property type="entry name" value="P-loop containing nucleoside triphosphate hydrolases"/>
    <property type="match status" value="1"/>
</dbReference>
<gene>
    <name evidence="1" type="ORF">H9X81_03685</name>
</gene>
<organism evidence="1 2">
    <name type="scientific">Hydrogenoanaerobacterium saccharovorans</name>
    <dbReference type="NCBI Taxonomy" id="474960"/>
    <lineage>
        <taxon>Bacteria</taxon>
        <taxon>Bacillati</taxon>
        <taxon>Bacillota</taxon>
        <taxon>Clostridia</taxon>
        <taxon>Eubacteriales</taxon>
        <taxon>Oscillospiraceae</taxon>
        <taxon>Hydrogenoanaerobacterium</taxon>
    </lineage>
</organism>
<sequence>MNGGRFPHALLLEGPEGSGRRTFAREIAAALFCRGEHKPCGSCSQCRKVLEQNHPDVEYYGGDGSRRSFHIDTIRQLRQNAWLLPGEAPCRVCVLCGAENMTDQAQNALLKILEEPPEHTVFILTAENRAMLLPTILSRVQTIRLEPLTPAEILPVLRERCPDQPGEKLEWAAETADTIGQALALLADESLQRHAQLAQRMLELLCNGSEYDLLTAVEPVSRKREDLLEVCTQLRQLLTAELTRAASGGESRFSTRRITRMLEALDDLLPRVQQNGNTLLLSTLLALRLSQA</sequence>
<dbReference type="Proteomes" id="UP000724149">
    <property type="component" value="Unassembled WGS sequence"/>
</dbReference>
<evidence type="ECO:0008006" key="3">
    <source>
        <dbReference type="Google" id="ProtNLM"/>
    </source>
</evidence>
<accession>A0ABS2GJZ3</accession>